<dbReference type="RefSeq" id="WP_114349237.1">
    <property type="nucleotide sequence ID" value="NZ_QPJL01000009.1"/>
</dbReference>
<name>A0A368YW73_9RHOB</name>
<feature type="transmembrane region" description="Helical" evidence="6">
    <location>
        <begin position="369"/>
        <end position="390"/>
    </location>
</feature>
<keyword evidence="5 6" id="KW-0472">Membrane</keyword>
<feature type="transmembrane region" description="Helical" evidence="6">
    <location>
        <begin position="204"/>
        <end position="224"/>
    </location>
</feature>
<evidence type="ECO:0000313" key="8">
    <source>
        <dbReference type="EMBL" id="RCW83879.1"/>
    </source>
</evidence>
<dbReference type="InterPro" id="IPR011701">
    <property type="entry name" value="MFS"/>
</dbReference>
<dbReference type="SUPFAM" id="SSF103473">
    <property type="entry name" value="MFS general substrate transporter"/>
    <property type="match status" value="1"/>
</dbReference>
<dbReference type="Pfam" id="PF07690">
    <property type="entry name" value="MFS_1"/>
    <property type="match status" value="1"/>
</dbReference>
<dbReference type="GO" id="GO:0022857">
    <property type="term" value="F:transmembrane transporter activity"/>
    <property type="evidence" value="ECO:0007669"/>
    <property type="project" value="InterPro"/>
</dbReference>
<feature type="transmembrane region" description="Helical" evidence="6">
    <location>
        <begin position="299"/>
        <end position="318"/>
    </location>
</feature>
<keyword evidence="4 6" id="KW-1133">Transmembrane helix</keyword>
<dbReference type="OrthoDB" id="272777at2"/>
<dbReference type="AlphaFoldDB" id="A0A368YW73"/>
<dbReference type="InterPro" id="IPR020846">
    <property type="entry name" value="MFS_dom"/>
</dbReference>
<dbReference type="PANTHER" id="PTHR43124">
    <property type="entry name" value="PURINE EFFLUX PUMP PBUE"/>
    <property type="match status" value="1"/>
</dbReference>
<evidence type="ECO:0000256" key="4">
    <source>
        <dbReference type="ARBA" id="ARBA00022989"/>
    </source>
</evidence>
<feature type="transmembrane region" description="Helical" evidence="6">
    <location>
        <begin position="165"/>
        <end position="183"/>
    </location>
</feature>
<feature type="transmembrane region" description="Helical" evidence="6">
    <location>
        <begin position="275"/>
        <end position="293"/>
    </location>
</feature>
<protein>
    <submittedName>
        <fullName evidence="8">Putative MFS family arabinose efflux permease</fullName>
    </submittedName>
</protein>
<feature type="transmembrane region" description="Helical" evidence="6">
    <location>
        <begin position="43"/>
        <end position="62"/>
    </location>
</feature>
<dbReference type="InterPro" id="IPR036259">
    <property type="entry name" value="MFS_trans_sf"/>
</dbReference>
<evidence type="ECO:0000313" key="9">
    <source>
        <dbReference type="Proteomes" id="UP000253345"/>
    </source>
</evidence>
<keyword evidence="9" id="KW-1185">Reference proteome</keyword>
<evidence type="ECO:0000256" key="2">
    <source>
        <dbReference type="ARBA" id="ARBA00022475"/>
    </source>
</evidence>
<dbReference type="PROSITE" id="PS50850">
    <property type="entry name" value="MFS"/>
    <property type="match status" value="1"/>
</dbReference>
<feature type="transmembrane region" description="Helical" evidence="6">
    <location>
        <begin position="74"/>
        <end position="93"/>
    </location>
</feature>
<evidence type="ECO:0000259" key="7">
    <source>
        <dbReference type="PROSITE" id="PS50850"/>
    </source>
</evidence>
<dbReference type="EMBL" id="QPJL01000009">
    <property type="protein sequence ID" value="RCW83879.1"/>
    <property type="molecule type" value="Genomic_DNA"/>
</dbReference>
<feature type="transmembrane region" description="Helical" evidence="6">
    <location>
        <begin position="244"/>
        <end position="263"/>
    </location>
</feature>
<dbReference type="InterPro" id="IPR050189">
    <property type="entry name" value="MFS_Efflux_Transporters"/>
</dbReference>
<gene>
    <name evidence="8" type="ORF">DFP89_10960</name>
</gene>
<keyword evidence="3 6" id="KW-0812">Transmembrane</keyword>
<dbReference type="PANTHER" id="PTHR43124:SF3">
    <property type="entry name" value="CHLORAMPHENICOL EFFLUX PUMP RV0191"/>
    <property type="match status" value="1"/>
</dbReference>
<feature type="domain" description="Major facilitator superfamily (MFS) profile" evidence="7">
    <location>
        <begin position="3"/>
        <end position="395"/>
    </location>
</feature>
<reference evidence="8 9" key="1">
    <citation type="submission" date="2018-07" db="EMBL/GenBank/DDBJ databases">
        <title>Genomic Encyclopedia of Type Strains, Phase III (KMG-III): the genomes of soil and plant-associated and newly described type strains.</title>
        <authorList>
            <person name="Whitman W."/>
        </authorList>
    </citation>
    <scope>NUCLEOTIDE SEQUENCE [LARGE SCALE GENOMIC DNA]</scope>
    <source>
        <strain evidence="8 9">CECT 8525</strain>
    </source>
</reference>
<evidence type="ECO:0000256" key="1">
    <source>
        <dbReference type="ARBA" id="ARBA00004651"/>
    </source>
</evidence>
<evidence type="ECO:0000256" key="6">
    <source>
        <dbReference type="SAM" id="Phobius"/>
    </source>
</evidence>
<feature type="transmembrane region" description="Helical" evidence="6">
    <location>
        <begin position="99"/>
        <end position="122"/>
    </location>
</feature>
<comment type="caution">
    <text evidence="8">The sequence shown here is derived from an EMBL/GenBank/DDBJ whole genome shotgun (WGS) entry which is preliminary data.</text>
</comment>
<feature type="transmembrane region" description="Helical" evidence="6">
    <location>
        <begin position="129"/>
        <end position="159"/>
    </location>
</feature>
<dbReference type="Proteomes" id="UP000253345">
    <property type="component" value="Unassembled WGS sequence"/>
</dbReference>
<keyword evidence="2" id="KW-1003">Cell membrane</keyword>
<accession>A0A368YW73</accession>
<organism evidence="8 9">
    <name type="scientific">Paracoccus lutimaris</name>
    <dbReference type="NCBI Taxonomy" id="1490030"/>
    <lineage>
        <taxon>Bacteria</taxon>
        <taxon>Pseudomonadati</taxon>
        <taxon>Pseudomonadota</taxon>
        <taxon>Alphaproteobacteria</taxon>
        <taxon>Rhodobacterales</taxon>
        <taxon>Paracoccaceae</taxon>
        <taxon>Paracoccus</taxon>
    </lineage>
</organism>
<evidence type="ECO:0000256" key="3">
    <source>
        <dbReference type="ARBA" id="ARBA00022692"/>
    </source>
</evidence>
<sequence length="397" mass="41268">MRALLSAGIVSLILAYTLSQFYRAFLAVLTPVLQAELGAGPDDLAISSGLWFFAFAAMQLPIGTAFDRIGPRRTVSTLLALGGAGGAAVFALAQAPWHLHVAMTLMGIGCAPALMGSSYIFARNYPASAFGALTGAVVGFGSLGNILGASPLVWVISAIGWRPTLWVLAGATLAVAIAILIFVRDPERLGSTGPRGSLVEILRLRALWFILPLFSVNYAASAAIRGLWAGPYMAEVYGASETLIGYATLAMGLAMVIGSFLVGPATRLAGSVRRLALIVNGMAVLVMAGLWLAPDAGVIPAITMLALIGLAGASFTVVLAHGRAFLPPHLVGRGVTFLNMFSIGGAAVLQFASRPIYRAASAGGPPPEAYSTLFLFFLIPLTVGFVLYFLTPETPDA</sequence>
<dbReference type="GO" id="GO:0005886">
    <property type="term" value="C:plasma membrane"/>
    <property type="evidence" value="ECO:0007669"/>
    <property type="project" value="UniProtKB-SubCell"/>
</dbReference>
<dbReference type="Gene3D" id="1.20.1250.20">
    <property type="entry name" value="MFS general substrate transporter like domains"/>
    <property type="match status" value="2"/>
</dbReference>
<evidence type="ECO:0000256" key="5">
    <source>
        <dbReference type="ARBA" id="ARBA00023136"/>
    </source>
</evidence>
<feature type="transmembrane region" description="Helical" evidence="6">
    <location>
        <begin position="330"/>
        <end position="349"/>
    </location>
</feature>
<comment type="subcellular location">
    <subcellularLocation>
        <location evidence="1">Cell membrane</location>
        <topology evidence="1">Multi-pass membrane protein</topology>
    </subcellularLocation>
</comment>
<proteinExistence type="predicted"/>